<dbReference type="WBParaSite" id="EVEC_0001084701-mRNA-1">
    <property type="protein sequence ID" value="EVEC_0001084701-mRNA-1"/>
    <property type="gene ID" value="EVEC_0001084701"/>
</dbReference>
<proteinExistence type="predicted"/>
<gene>
    <name evidence="2" type="ORF">EVEC_LOCUS10172</name>
</gene>
<dbReference type="EMBL" id="UXUI01010601">
    <property type="protein sequence ID" value="VDD95421.1"/>
    <property type="molecule type" value="Genomic_DNA"/>
</dbReference>
<dbReference type="AlphaFoldDB" id="A0A0N4VJ26"/>
<reference evidence="4" key="1">
    <citation type="submission" date="2017-02" db="UniProtKB">
        <authorList>
            <consortium name="WormBaseParasite"/>
        </authorList>
    </citation>
    <scope>IDENTIFICATION</scope>
</reference>
<keyword evidence="3" id="KW-1185">Reference proteome</keyword>
<name>A0A0N4VJ26_ENTVE</name>
<feature type="compositionally biased region" description="Low complexity" evidence="1">
    <location>
        <begin position="113"/>
        <end position="136"/>
    </location>
</feature>
<evidence type="ECO:0000256" key="1">
    <source>
        <dbReference type="SAM" id="MobiDB-lite"/>
    </source>
</evidence>
<evidence type="ECO:0000313" key="2">
    <source>
        <dbReference type="EMBL" id="VDD95421.1"/>
    </source>
</evidence>
<organism evidence="4">
    <name type="scientific">Enterobius vermicularis</name>
    <name type="common">Human pinworm</name>
    <dbReference type="NCBI Taxonomy" id="51028"/>
    <lineage>
        <taxon>Eukaryota</taxon>
        <taxon>Metazoa</taxon>
        <taxon>Ecdysozoa</taxon>
        <taxon>Nematoda</taxon>
        <taxon>Chromadorea</taxon>
        <taxon>Rhabditida</taxon>
        <taxon>Spirurina</taxon>
        <taxon>Oxyuridomorpha</taxon>
        <taxon>Oxyuroidea</taxon>
        <taxon>Oxyuridae</taxon>
        <taxon>Enterobius</taxon>
    </lineage>
</organism>
<evidence type="ECO:0000313" key="3">
    <source>
        <dbReference type="Proteomes" id="UP000274131"/>
    </source>
</evidence>
<feature type="compositionally biased region" description="Polar residues" evidence="1">
    <location>
        <begin position="61"/>
        <end position="81"/>
    </location>
</feature>
<sequence>MYPQSRSRQSIEVAFLTGPPSTSQKQQFLRLAITFRNERPKISASALEDRTSPFIFCTRRLPSSKNTPPSIAQYFGQTPFSPSVPETPACPGKPGRPFAPCGPGEPGGPGEPSGPTTPSSPADPNGPSSPGNPGSPIKAKLKYKNPFPIRKLFLSNADDKALYHPAAPVGLQGQKFQEALMVLEFPEVLKLNLHLDHLGCQNLQAVPEDLVDLEGLEDTEYMAVPKLDHK</sequence>
<dbReference type="STRING" id="51028.A0A0N4VJ26"/>
<protein>
    <submittedName>
        <fullName evidence="4">Proteasome maturation protein</fullName>
    </submittedName>
</protein>
<feature type="region of interest" description="Disordered" evidence="1">
    <location>
        <begin position="59"/>
        <end position="139"/>
    </location>
</feature>
<reference evidence="2 3" key="2">
    <citation type="submission" date="2018-10" db="EMBL/GenBank/DDBJ databases">
        <authorList>
            <consortium name="Pathogen Informatics"/>
        </authorList>
    </citation>
    <scope>NUCLEOTIDE SEQUENCE [LARGE SCALE GENOMIC DNA]</scope>
</reference>
<accession>A0A0N4VJ26</accession>
<evidence type="ECO:0000313" key="4">
    <source>
        <dbReference type="WBParaSite" id="EVEC_0001084701-mRNA-1"/>
    </source>
</evidence>
<dbReference type="Proteomes" id="UP000274131">
    <property type="component" value="Unassembled WGS sequence"/>
</dbReference>